<keyword evidence="3" id="KW-1185">Reference proteome</keyword>
<dbReference type="InterPro" id="IPR007560">
    <property type="entry name" value="Restrct_endonuc_IV_Mrr"/>
</dbReference>
<protein>
    <recommendedName>
        <fullName evidence="1">Restriction endonuclease type IV Mrr domain-containing protein</fullName>
    </recommendedName>
</protein>
<gene>
    <name evidence="2" type="ordered locus">TOL2_C26000</name>
</gene>
<evidence type="ECO:0000313" key="3">
    <source>
        <dbReference type="Proteomes" id="UP000007347"/>
    </source>
</evidence>
<dbReference type="GO" id="GO:0004519">
    <property type="term" value="F:endonuclease activity"/>
    <property type="evidence" value="ECO:0007669"/>
    <property type="project" value="InterPro"/>
</dbReference>
<evidence type="ECO:0000313" key="2">
    <source>
        <dbReference type="EMBL" id="CCK80759.1"/>
    </source>
</evidence>
<accession>K0N9U7</accession>
<sequence>MKKKELQEYLNHYIHSDEPAHFHPHETENILVSDIPDDIEIEICELDAKGIRHIELEGTFKKQNGKLHLNMTHDWYRKWWTAPLGMAHHMDLIKRLVEFRQKEEKNIEDIEFDDEGDWCHLYYSIVIPKEIKTLYQAYDFGVDFSIWKDRILHSVQNRIGSIVNEIANEYSSFKSLEFPELIERVGNETNPNIKGRLLEELMCKFFSFVKGFEVIERLKTETEEIDLVILNKSTTPIWQKESSLILVECKNWSGKCGKNELVVFREKISNRKGRAKIGFFISWNGFAETR</sequence>
<dbReference type="SUPFAM" id="SSF52980">
    <property type="entry name" value="Restriction endonuclease-like"/>
    <property type="match status" value="1"/>
</dbReference>
<dbReference type="HOGENOM" id="CLU_958868_0_0_7"/>
<dbReference type="AlphaFoldDB" id="K0N9U7"/>
<proteinExistence type="predicted"/>
<dbReference type="KEGG" id="dto:TOL2_C26000"/>
<dbReference type="Pfam" id="PF04471">
    <property type="entry name" value="Mrr_cat"/>
    <property type="match status" value="1"/>
</dbReference>
<dbReference type="PATRIC" id="fig|651182.5.peg.3056"/>
<dbReference type="Proteomes" id="UP000007347">
    <property type="component" value="Chromosome"/>
</dbReference>
<dbReference type="STRING" id="651182.TOL2_C26000"/>
<feature type="domain" description="Restriction endonuclease type IV Mrr" evidence="1">
    <location>
        <begin position="194"/>
        <end position="288"/>
    </location>
</feature>
<name>K0N9U7_DESTT</name>
<evidence type="ECO:0000259" key="1">
    <source>
        <dbReference type="Pfam" id="PF04471"/>
    </source>
</evidence>
<dbReference type="InterPro" id="IPR011335">
    <property type="entry name" value="Restrct_endonuc-II-like"/>
</dbReference>
<dbReference type="EMBL" id="FO203503">
    <property type="protein sequence ID" value="CCK80759.1"/>
    <property type="molecule type" value="Genomic_DNA"/>
</dbReference>
<dbReference type="GO" id="GO:0003677">
    <property type="term" value="F:DNA binding"/>
    <property type="evidence" value="ECO:0007669"/>
    <property type="project" value="InterPro"/>
</dbReference>
<dbReference type="RefSeq" id="WP_014958061.1">
    <property type="nucleotide sequence ID" value="NC_018645.1"/>
</dbReference>
<organism evidence="2 3">
    <name type="scientific">Desulfobacula toluolica (strain DSM 7467 / Tol2)</name>
    <dbReference type="NCBI Taxonomy" id="651182"/>
    <lineage>
        <taxon>Bacteria</taxon>
        <taxon>Pseudomonadati</taxon>
        <taxon>Thermodesulfobacteriota</taxon>
        <taxon>Desulfobacteria</taxon>
        <taxon>Desulfobacterales</taxon>
        <taxon>Desulfobacteraceae</taxon>
        <taxon>Desulfobacula</taxon>
    </lineage>
</organism>
<dbReference type="GO" id="GO:0009307">
    <property type="term" value="P:DNA restriction-modification system"/>
    <property type="evidence" value="ECO:0007669"/>
    <property type="project" value="InterPro"/>
</dbReference>
<dbReference type="OrthoDB" id="9788090at2"/>
<reference evidence="2 3" key="1">
    <citation type="journal article" date="2013" name="Environ. Microbiol.">
        <title>Complete genome, catabolic sub-proteomes and key-metabolites of Desulfobacula toluolica Tol2, a marine, aromatic compound-degrading, sulfate-reducing bacterium.</title>
        <authorList>
            <person name="Wohlbrand L."/>
            <person name="Jacob J.H."/>
            <person name="Kube M."/>
            <person name="Mussmann M."/>
            <person name="Jarling R."/>
            <person name="Beck A."/>
            <person name="Amann R."/>
            <person name="Wilkes H."/>
            <person name="Reinhardt R."/>
            <person name="Rabus R."/>
        </authorList>
    </citation>
    <scope>NUCLEOTIDE SEQUENCE [LARGE SCALE GENOMIC DNA]</scope>
    <source>
        <strain evidence="3">DSM 7467 / Tol2</strain>
    </source>
</reference>